<evidence type="ECO:0000256" key="1">
    <source>
        <dbReference type="ARBA" id="ARBA00022679"/>
    </source>
</evidence>
<keyword evidence="3" id="KW-0902">Two-component regulatory system</keyword>
<name>A0A1Q5Q2J6_9ACTO</name>
<feature type="domain" description="Histidine kinase/HSP90-like ATPase" evidence="7">
    <location>
        <begin position="249"/>
        <end position="300"/>
    </location>
</feature>
<dbReference type="InterPro" id="IPR003594">
    <property type="entry name" value="HATPase_dom"/>
</dbReference>
<feature type="transmembrane region" description="Helical" evidence="5">
    <location>
        <begin position="70"/>
        <end position="86"/>
    </location>
</feature>
<sequence length="344" mass="36368">MAIGAYGLVGFGAIVLAPTTSILFWVCYLLGFASLVLLGLISTPRLEQFTAAFFAAVCLLLPLVDPVGGLSTVPFVIAAATVALVFSQRVGLIYVGMQILVGMVLSGPDTSSVVNILLITLLSLFAVFVSGIAMREAEARHQLAAAQEKLAETTRATERLRISRDLHDRVGHQLSALALNLEAASHLSGGTPAHDIVEQSRLLAKQALTEIRGVVTQLRDDAPDTFLARLRTFADRIPSPEVRIDAGALSVPEQVTGDLVLATQEAITNAVRHANASHIIVRIRDVGDVISVRVSDDGVGVCQLAVGNGLRGMVERISARSGTVHFDTKPPGFTVNLTVPKGAS</sequence>
<dbReference type="PANTHER" id="PTHR24421:SF59">
    <property type="entry name" value="OXYGEN SENSOR HISTIDINE KINASE NREB"/>
    <property type="match status" value="1"/>
</dbReference>
<feature type="transmembrane region" description="Helical" evidence="5">
    <location>
        <begin position="48"/>
        <end position="64"/>
    </location>
</feature>
<keyword evidence="1" id="KW-0808">Transferase</keyword>
<dbReference type="EMBL" id="MQVR01000035">
    <property type="protein sequence ID" value="OKL53882.1"/>
    <property type="molecule type" value="Genomic_DNA"/>
</dbReference>
<dbReference type="GO" id="GO:0046983">
    <property type="term" value="F:protein dimerization activity"/>
    <property type="evidence" value="ECO:0007669"/>
    <property type="project" value="InterPro"/>
</dbReference>
<dbReference type="GO" id="GO:0016020">
    <property type="term" value="C:membrane"/>
    <property type="evidence" value="ECO:0007669"/>
    <property type="project" value="InterPro"/>
</dbReference>
<evidence type="ECO:0000259" key="7">
    <source>
        <dbReference type="Pfam" id="PF13581"/>
    </source>
</evidence>
<dbReference type="Pfam" id="PF13581">
    <property type="entry name" value="HATPase_c_2"/>
    <property type="match status" value="1"/>
</dbReference>
<protein>
    <recommendedName>
        <fullName evidence="10">Signal transduction histidine kinase subgroup 3 dimerisation and phosphoacceptor domain-containing protein</fullName>
    </recommendedName>
</protein>
<accession>A0A1Q5Q2J6</accession>
<dbReference type="AlphaFoldDB" id="A0A1Q5Q2J6"/>
<evidence type="ECO:0000256" key="4">
    <source>
        <dbReference type="SAM" id="Coils"/>
    </source>
</evidence>
<dbReference type="InterPro" id="IPR036890">
    <property type="entry name" value="HATPase_C_sf"/>
</dbReference>
<dbReference type="Proteomes" id="UP000185628">
    <property type="component" value="Unassembled WGS sequence"/>
</dbReference>
<comment type="caution">
    <text evidence="8">The sequence shown here is derived from an EMBL/GenBank/DDBJ whole genome shotgun (WGS) entry which is preliminary data.</text>
</comment>
<keyword evidence="5" id="KW-1133">Transmembrane helix</keyword>
<dbReference type="Gene3D" id="1.20.5.1930">
    <property type="match status" value="1"/>
</dbReference>
<dbReference type="Gene3D" id="3.30.565.10">
    <property type="entry name" value="Histidine kinase-like ATPase, C-terminal domain"/>
    <property type="match status" value="1"/>
</dbReference>
<evidence type="ECO:0000259" key="6">
    <source>
        <dbReference type="Pfam" id="PF07730"/>
    </source>
</evidence>
<keyword evidence="5" id="KW-0812">Transmembrane</keyword>
<dbReference type="InterPro" id="IPR050482">
    <property type="entry name" value="Sensor_HK_TwoCompSys"/>
</dbReference>
<proteinExistence type="predicted"/>
<dbReference type="Pfam" id="PF07730">
    <property type="entry name" value="HisKA_3"/>
    <property type="match status" value="1"/>
</dbReference>
<organism evidence="8 9">
    <name type="scientific">Bowdeniella nasicola</name>
    <dbReference type="NCBI Taxonomy" id="208480"/>
    <lineage>
        <taxon>Bacteria</taxon>
        <taxon>Bacillati</taxon>
        <taxon>Actinomycetota</taxon>
        <taxon>Actinomycetes</taxon>
        <taxon>Actinomycetales</taxon>
        <taxon>Actinomycetaceae</taxon>
        <taxon>Bowdeniella</taxon>
    </lineage>
</organism>
<feature type="transmembrane region" description="Helical" evidence="5">
    <location>
        <begin position="113"/>
        <end position="133"/>
    </location>
</feature>
<evidence type="ECO:0000256" key="5">
    <source>
        <dbReference type="SAM" id="Phobius"/>
    </source>
</evidence>
<reference evidence="9" key="1">
    <citation type="submission" date="2016-12" db="EMBL/GenBank/DDBJ databases">
        <authorList>
            <person name="Meng X."/>
        </authorList>
    </citation>
    <scope>NUCLEOTIDE SEQUENCE [LARGE SCALE GENOMIC DNA]</scope>
    <source>
        <strain evidence="9">DSM 19116</strain>
    </source>
</reference>
<gene>
    <name evidence="8" type="ORF">BSZ39_06975</name>
</gene>
<keyword evidence="5" id="KW-0472">Membrane</keyword>
<evidence type="ECO:0008006" key="10">
    <source>
        <dbReference type="Google" id="ProtNLM"/>
    </source>
</evidence>
<evidence type="ECO:0000313" key="9">
    <source>
        <dbReference type="Proteomes" id="UP000185628"/>
    </source>
</evidence>
<feature type="domain" description="Signal transduction histidine kinase subgroup 3 dimerisation and phosphoacceptor" evidence="6">
    <location>
        <begin position="158"/>
        <end position="221"/>
    </location>
</feature>
<dbReference type="GO" id="GO:0000155">
    <property type="term" value="F:phosphorelay sensor kinase activity"/>
    <property type="evidence" value="ECO:0007669"/>
    <property type="project" value="InterPro"/>
</dbReference>
<dbReference type="PANTHER" id="PTHR24421">
    <property type="entry name" value="NITRATE/NITRITE SENSOR PROTEIN NARX-RELATED"/>
    <property type="match status" value="1"/>
</dbReference>
<keyword evidence="2" id="KW-0418">Kinase</keyword>
<evidence type="ECO:0000313" key="8">
    <source>
        <dbReference type="EMBL" id="OKL53882.1"/>
    </source>
</evidence>
<dbReference type="InterPro" id="IPR011712">
    <property type="entry name" value="Sig_transdc_His_kin_sub3_dim/P"/>
</dbReference>
<keyword evidence="4" id="KW-0175">Coiled coil</keyword>
<keyword evidence="9" id="KW-1185">Reference proteome</keyword>
<dbReference type="SUPFAM" id="SSF55874">
    <property type="entry name" value="ATPase domain of HSP90 chaperone/DNA topoisomerase II/histidine kinase"/>
    <property type="match status" value="1"/>
</dbReference>
<dbReference type="CDD" id="cd16917">
    <property type="entry name" value="HATPase_UhpB-NarQ-NarX-like"/>
    <property type="match status" value="1"/>
</dbReference>
<feature type="coiled-coil region" evidence="4">
    <location>
        <begin position="136"/>
        <end position="163"/>
    </location>
</feature>
<evidence type="ECO:0000256" key="3">
    <source>
        <dbReference type="ARBA" id="ARBA00023012"/>
    </source>
</evidence>
<evidence type="ECO:0000256" key="2">
    <source>
        <dbReference type="ARBA" id="ARBA00022777"/>
    </source>
</evidence>